<accession>A0A182F1S4</accession>
<dbReference type="VEuPathDB" id="VectorBase:AALB000403"/>
<dbReference type="EnsemblMetazoa" id="AALB000403-RA">
    <property type="protein sequence ID" value="AALB000403-PA"/>
    <property type="gene ID" value="AALB000403"/>
</dbReference>
<dbReference type="AlphaFoldDB" id="A0A182F1S4"/>
<proteinExistence type="predicted"/>
<name>A0A182F1S4_ANOAL</name>
<reference evidence="1 2" key="1">
    <citation type="journal article" date="2017" name="G3 (Bethesda)">
        <title>The Physical Genome Mapping of Anopheles albimanus Corrected Scaffold Misassemblies and Identified Interarm Rearrangements in Genus Anopheles.</title>
        <authorList>
            <person name="Artemov G.N."/>
            <person name="Peery A.N."/>
            <person name="Jiang X."/>
            <person name="Tu Z."/>
            <person name="Stegniy V.N."/>
            <person name="Sharakhova M.V."/>
            <person name="Sharakhov I.V."/>
        </authorList>
    </citation>
    <scope>NUCLEOTIDE SEQUENCE [LARGE SCALE GENOMIC DNA]</scope>
    <source>
        <strain evidence="1 2">ALBI9_A</strain>
    </source>
</reference>
<organism evidence="1 2">
    <name type="scientific">Anopheles albimanus</name>
    <name type="common">New world malaria mosquito</name>
    <dbReference type="NCBI Taxonomy" id="7167"/>
    <lineage>
        <taxon>Eukaryota</taxon>
        <taxon>Metazoa</taxon>
        <taxon>Ecdysozoa</taxon>
        <taxon>Arthropoda</taxon>
        <taxon>Hexapoda</taxon>
        <taxon>Insecta</taxon>
        <taxon>Pterygota</taxon>
        <taxon>Neoptera</taxon>
        <taxon>Endopterygota</taxon>
        <taxon>Diptera</taxon>
        <taxon>Nematocera</taxon>
        <taxon>Culicoidea</taxon>
        <taxon>Culicidae</taxon>
        <taxon>Anophelinae</taxon>
        <taxon>Anopheles</taxon>
    </lineage>
</organism>
<evidence type="ECO:0000313" key="1">
    <source>
        <dbReference type="EnsemblMetazoa" id="AALB000403-PA"/>
    </source>
</evidence>
<reference evidence="1" key="2">
    <citation type="submission" date="2022-08" db="UniProtKB">
        <authorList>
            <consortium name="EnsemblMetazoa"/>
        </authorList>
    </citation>
    <scope>IDENTIFICATION</scope>
    <source>
        <strain evidence="1">STECLA/ALBI9_A</strain>
    </source>
</reference>
<dbReference type="VEuPathDB" id="VectorBase:AALB20_036085"/>
<dbReference type="Proteomes" id="UP000069272">
    <property type="component" value="Chromosome 2L"/>
</dbReference>
<evidence type="ECO:0000313" key="2">
    <source>
        <dbReference type="Proteomes" id="UP000069272"/>
    </source>
</evidence>
<dbReference type="STRING" id="7167.A0A182F1S4"/>
<protein>
    <submittedName>
        <fullName evidence="1">Uncharacterized protein</fullName>
    </submittedName>
</protein>
<sequence length="240" mass="27234">MNKPSVKGIYCLDDKHTTHNWTATIQELHTAYNESGRADDTALTELFQNIMAHVKRYGDDHSRTINQTSRLEAAVFDLTKQQFLLQKDVNMNRETLLKMQLSQLSNRTNESSYNSEELKRMIESVNNLTLDKQELSAKKLEFSMYEQSFKVDKALEMAKEIGAKLTILDKRMEQWTANIINSDGFYAKPLMQSQRLSDEGLKEAQGHGNSSLMHPPTPWDGQGQRDTLVAAAVAPPAIVQ</sequence>
<keyword evidence="2" id="KW-1185">Reference proteome</keyword>